<evidence type="ECO:0008006" key="4">
    <source>
        <dbReference type="Google" id="ProtNLM"/>
    </source>
</evidence>
<dbReference type="GO" id="GO:0016020">
    <property type="term" value="C:membrane"/>
    <property type="evidence" value="ECO:0007669"/>
    <property type="project" value="InterPro"/>
</dbReference>
<dbReference type="InterPro" id="IPR004891">
    <property type="entry name" value="Mercury-R_MerC"/>
</dbReference>
<name>K6YAR5_9ALTE</name>
<organism evidence="2 3">
    <name type="scientific">Paraglaciecola arctica BSs20135</name>
    <dbReference type="NCBI Taxonomy" id="493475"/>
    <lineage>
        <taxon>Bacteria</taxon>
        <taxon>Pseudomonadati</taxon>
        <taxon>Pseudomonadota</taxon>
        <taxon>Gammaproteobacteria</taxon>
        <taxon>Alteromonadales</taxon>
        <taxon>Alteromonadaceae</taxon>
        <taxon>Paraglaciecola</taxon>
    </lineage>
</organism>
<dbReference type="Pfam" id="PF03203">
    <property type="entry name" value="MerC"/>
    <property type="match status" value="1"/>
</dbReference>
<keyword evidence="1" id="KW-1133">Transmembrane helix</keyword>
<protein>
    <recommendedName>
        <fullName evidence="4">MerC mercury resistance protein</fullName>
    </recommendedName>
</protein>
<comment type="caution">
    <text evidence="2">The sequence shown here is derived from an EMBL/GenBank/DDBJ whole genome shotgun (WGS) entry which is preliminary data.</text>
</comment>
<dbReference type="eggNOG" id="ENOG50331HE">
    <property type="taxonomic scope" value="Bacteria"/>
</dbReference>
<dbReference type="EMBL" id="BAEO01000060">
    <property type="protein sequence ID" value="GAC21051.1"/>
    <property type="molecule type" value="Genomic_DNA"/>
</dbReference>
<accession>K6YAR5</accession>
<dbReference type="OrthoDB" id="34373at2"/>
<sequence length="134" mass="15081">MVKIQQISDKAAVGLSLLCVVHCLFLPILLILIPSLSGVFAFNDELFHTWLLYAVVPISSIAMLMGYLHHRSHRVFLIGALGLIMLILTAFWGHELFGEFGEVAFTVLGSSIIAYSHIRNYQLRSQNKRPEPHH</sequence>
<gene>
    <name evidence="2" type="ORF">GARC_4109</name>
</gene>
<evidence type="ECO:0000256" key="1">
    <source>
        <dbReference type="SAM" id="Phobius"/>
    </source>
</evidence>
<feature type="transmembrane region" description="Helical" evidence="1">
    <location>
        <begin position="47"/>
        <end position="68"/>
    </location>
</feature>
<proteinExistence type="predicted"/>
<feature type="transmembrane region" description="Helical" evidence="1">
    <location>
        <begin position="100"/>
        <end position="118"/>
    </location>
</feature>
<feature type="transmembrane region" description="Helical" evidence="1">
    <location>
        <begin position="12"/>
        <end position="35"/>
    </location>
</feature>
<dbReference type="STRING" id="493475.GARC_4109"/>
<keyword evidence="3" id="KW-1185">Reference proteome</keyword>
<evidence type="ECO:0000313" key="3">
    <source>
        <dbReference type="Proteomes" id="UP000006327"/>
    </source>
</evidence>
<dbReference type="GO" id="GO:0015097">
    <property type="term" value="F:mercury ion transmembrane transporter activity"/>
    <property type="evidence" value="ECO:0007669"/>
    <property type="project" value="InterPro"/>
</dbReference>
<evidence type="ECO:0000313" key="2">
    <source>
        <dbReference type="EMBL" id="GAC21051.1"/>
    </source>
</evidence>
<dbReference type="AlphaFoldDB" id="K6YAR5"/>
<feature type="transmembrane region" description="Helical" evidence="1">
    <location>
        <begin position="75"/>
        <end position="94"/>
    </location>
</feature>
<keyword evidence="1" id="KW-0812">Transmembrane</keyword>
<keyword evidence="1" id="KW-0472">Membrane</keyword>
<dbReference type="Proteomes" id="UP000006327">
    <property type="component" value="Unassembled WGS sequence"/>
</dbReference>
<dbReference type="RefSeq" id="WP_007623616.1">
    <property type="nucleotide sequence ID" value="NZ_BAEO01000060.1"/>
</dbReference>
<reference evidence="2 3" key="1">
    <citation type="journal article" date="2017" name="Antonie Van Leeuwenhoek">
        <title>Rhizobium rhizosphaerae sp. nov., a novel species isolated from rice rhizosphere.</title>
        <authorList>
            <person name="Zhao J.J."/>
            <person name="Zhang J."/>
            <person name="Zhang R.J."/>
            <person name="Zhang C.W."/>
            <person name="Yin H.Q."/>
            <person name="Zhang X.X."/>
        </authorList>
    </citation>
    <scope>NUCLEOTIDE SEQUENCE [LARGE SCALE GENOMIC DNA]</scope>
    <source>
        <strain evidence="2 3">BSs20135</strain>
    </source>
</reference>